<reference evidence="3" key="1">
    <citation type="submission" date="2017-01" db="EMBL/GenBank/DDBJ databases">
        <authorList>
            <person name="Varghese N."/>
            <person name="Submissions S."/>
        </authorList>
    </citation>
    <scope>NUCLEOTIDE SEQUENCE [LARGE SCALE GENOMIC DNA]</scope>
    <source>
        <strain evidence="3">LP100</strain>
    </source>
</reference>
<evidence type="ECO:0008006" key="4">
    <source>
        <dbReference type="Google" id="ProtNLM"/>
    </source>
</evidence>
<evidence type="ECO:0000313" key="3">
    <source>
        <dbReference type="Proteomes" id="UP000187181"/>
    </source>
</evidence>
<keyword evidence="1" id="KW-0732">Signal</keyword>
<dbReference type="OrthoDB" id="956632at2"/>
<feature type="chain" id="PRO_5012819910" description="Carboxypeptidase regulatory-like domain-containing protein" evidence="1">
    <location>
        <begin position="22"/>
        <end position="171"/>
    </location>
</feature>
<dbReference type="AlphaFoldDB" id="A0A1R3XFL0"/>
<keyword evidence="3" id="KW-1185">Reference proteome</keyword>
<gene>
    <name evidence="2" type="ORF">SAMN05444128_2215</name>
</gene>
<sequence>MAKLLLIVLSLLLTVCNGTQGTAGQEGEAQGTQQEMKAQQGKQMQVKQGIQGQILWEAGNQMPSPDAPPSSGRRGVERTVYVYELTNSSQTTSQDGIFHTNIKTKLVTQVKTDANGKFAVNLKPGRYSLFTKEEQGLYANLFDGEMNIFPVEVKEGEVTTVEFLVNYNAFY</sequence>
<dbReference type="RefSeq" id="WP_076668836.1">
    <property type="nucleotide sequence ID" value="NZ_FTPP01000002.1"/>
</dbReference>
<dbReference type="EMBL" id="FTPP01000002">
    <property type="protein sequence ID" value="SIT90123.1"/>
    <property type="molecule type" value="Genomic_DNA"/>
</dbReference>
<feature type="signal peptide" evidence="1">
    <location>
        <begin position="1"/>
        <end position="21"/>
    </location>
</feature>
<dbReference type="Proteomes" id="UP000187181">
    <property type="component" value="Unassembled WGS sequence"/>
</dbReference>
<name>A0A1R3XFL0_9BACT</name>
<accession>A0A1R3XFL0</accession>
<organism evidence="2 3">
    <name type="scientific">Pontibacter indicus</name>
    <dbReference type="NCBI Taxonomy" id="1317125"/>
    <lineage>
        <taxon>Bacteria</taxon>
        <taxon>Pseudomonadati</taxon>
        <taxon>Bacteroidota</taxon>
        <taxon>Cytophagia</taxon>
        <taxon>Cytophagales</taxon>
        <taxon>Hymenobacteraceae</taxon>
        <taxon>Pontibacter</taxon>
    </lineage>
</organism>
<protein>
    <recommendedName>
        <fullName evidence="4">Carboxypeptidase regulatory-like domain-containing protein</fullName>
    </recommendedName>
</protein>
<proteinExistence type="predicted"/>
<evidence type="ECO:0000313" key="2">
    <source>
        <dbReference type="EMBL" id="SIT90123.1"/>
    </source>
</evidence>
<dbReference type="STRING" id="1317125.SAMN05444128_2215"/>
<evidence type="ECO:0000256" key="1">
    <source>
        <dbReference type="SAM" id="SignalP"/>
    </source>
</evidence>